<dbReference type="WBParaSite" id="Pan_g7903.t1">
    <property type="protein sequence ID" value="Pan_g7903.t1"/>
    <property type="gene ID" value="Pan_g7903"/>
</dbReference>
<keyword evidence="1" id="KW-0812">Transmembrane</keyword>
<feature type="transmembrane region" description="Helical" evidence="1">
    <location>
        <begin position="6"/>
        <end position="25"/>
    </location>
</feature>
<keyword evidence="1" id="KW-0472">Membrane</keyword>
<proteinExistence type="predicted"/>
<organism evidence="2 3">
    <name type="scientific">Panagrellus redivivus</name>
    <name type="common">Microworm</name>
    <dbReference type="NCBI Taxonomy" id="6233"/>
    <lineage>
        <taxon>Eukaryota</taxon>
        <taxon>Metazoa</taxon>
        <taxon>Ecdysozoa</taxon>
        <taxon>Nematoda</taxon>
        <taxon>Chromadorea</taxon>
        <taxon>Rhabditida</taxon>
        <taxon>Tylenchina</taxon>
        <taxon>Panagrolaimomorpha</taxon>
        <taxon>Panagrolaimoidea</taxon>
        <taxon>Panagrolaimidae</taxon>
        <taxon>Panagrellus</taxon>
    </lineage>
</organism>
<sequence>MAEQCMLGFVCTSLLYMVAVIIMDFRETKCSFHTQLKTPRFLIRLLSSSLFAVCAFPTYYEYLYYVQERQCNQFATTPLTALSEYCAIIGVAGFHVSELFDIDSIHYSVSEVA</sequence>
<feature type="transmembrane region" description="Helical" evidence="1">
    <location>
        <begin position="41"/>
        <end position="60"/>
    </location>
</feature>
<accession>A0A7E4W5R3</accession>
<keyword evidence="2" id="KW-1185">Reference proteome</keyword>
<name>A0A7E4W5R3_PANRE</name>
<evidence type="ECO:0000256" key="1">
    <source>
        <dbReference type="SAM" id="Phobius"/>
    </source>
</evidence>
<dbReference type="AlphaFoldDB" id="A0A7E4W5R3"/>
<reference evidence="3" key="2">
    <citation type="submission" date="2020-10" db="UniProtKB">
        <authorList>
            <consortium name="WormBaseParasite"/>
        </authorList>
    </citation>
    <scope>IDENTIFICATION</scope>
</reference>
<evidence type="ECO:0000313" key="2">
    <source>
        <dbReference type="Proteomes" id="UP000492821"/>
    </source>
</evidence>
<keyword evidence="1" id="KW-1133">Transmembrane helix</keyword>
<evidence type="ECO:0000313" key="3">
    <source>
        <dbReference type="WBParaSite" id="Pan_g7903.t1"/>
    </source>
</evidence>
<dbReference type="Proteomes" id="UP000492821">
    <property type="component" value="Unassembled WGS sequence"/>
</dbReference>
<reference evidence="2" key="1">
    <citation type="journal article" date="2013" name="Genetics">
        <title>The draft genome and transcriptome of Panagrellus redivivus are shaped by the harsh demands of a free-living lifestyle.</title>
        <authorList>
            <person name="Srinivasan J."/>
            <person name="Dillman A.R."/>
            <person name="Macchietto M.G."/>
            <person name="Heikkinen L."/>
            <person name="Lakso M."/>
            <person name="Fracchia K.M."/>
            <person name="Antoshechkin I."/>
            <person name="Mortazavi A."/>
            <person name="Wong G."/>
            <person name="Sternberg P.W."/>
        </authorList>
    </citation>
    <scope>NUCLEOTIDE SEQUENCE [LARGE SCALE GENOMIC DNA]</scope>
    <source>
        <strain evidence="2">MT8872</strain>
    </source>
</reference>
<protein>
    <submittedName>
        <fullName evidence="3">G_PROTEIN_RECEP_F1_2 domain-containing protein</fullName>
    </submittedName>
</protein>